<dbReference type="AlphaFoldDB" id="A0A438NDG8"/>
<evidence type="ECO:0000313" key="9">
    <source>
        <dbReference type="Proteomes" id="UP000288859"/>
    </source>
</evidence>
<comment type="caution">
    <text evidence="8">The sequence shown here is derived from an EMBL/GenBank/DDBJ whole genome shotgun (WGS) entry which is preliminary data.</text>
</comment>
<evidence type="ECO:0000259" key="7">
    <source>
        <dbReference type="PROSITE" id="PS50048"/>
    </source>
</evidence>
<evidence type="ECO:0000256" key="3">
    <source>
        <dbReference type="ARBA" id="ARBA00023125"/>
    </source>
</evidence>
<dbReference type="GO" id="GO:0000976">
    <property type="term" value="F:transcription cis-regulatory region binding"/>
    <property type="evidence" value="ECO:0007669"/>
    <property type="project" value="TreeGrafter"/>
</dbReference>
<evidence type="ECO:0000256" key="1">
    <source>
        <dbReference type="ARBA" id="ARBA00004123"/>
    </source>
</evidence>
<feature type="region of interest" description="Disordered" evidence="6">
    <location>
        <begin position="229"/>
        <end position="254"/>
    </location>
</feature>
<accession>A0A438NDG8</accession>
<name>A0A438NDG8_EXOME</name>
<dbReference type="VEuPathDB" id="FungiDB:PV10_06283"/>
<feature type="compositionally biased region" description="Polar residues" evidence="6">
    <location>
        <begin position="229"/>
        <end position="238"/>
    </location>
</feature>
<protein>
    <recommendedName>
        <fullName evidence="7">Zn(2)-C6 fungal-type domain-containing protein</fullName>
    </recommendedName>
</protein>
<dbReference type="Gene3D" id="4.10.240.10">
    <property type="entry name" value="Zn(2)-C6 fungal-type DNA-binding domain"/>
    <property type="match status" value="1"/>
</dbReference>
<comment type="subcellular location">
    <subcellularLocation>
        <location evidence="1">Nucleus</location>
    </subcellularLocation>
</comment>
<dbReference type="SUPFAM" id="SSF57701">
    <property type="entry name" value="Zn2/Cys6 DNA-binding domain"/>
    <property type="match status" value="1"/>
</dbReference>
<dbReference type="GO" id="GO:0008270">
    <property type="term" value="F:zinc ion binding"/>
    <property type="evidence" value="ECO:0007669"/>
    <property type="project" value="InterPro"/>
</dbReference>
<dbReference type="PANTHER" id="PTHR31845">
    <property type="entry name" value="FINGER DOMAIN PROTEIN, PUTATIVE-RELATED"/>
    <property type="match status" value="1"/>
</dbReference>
<feature type="compositionally biased region" description="Polar residues" evidence="6">
    <location>
        <begin position="327"/>
        <end position="349"/>
    </location>
</feature>
<dbReference type="OrthoDB" id="8062037at2759"/>
<evidence type="ECO:0000256" key="5">
    <source>
        <dbReference type="ARBA" id="ARBA00023242"/>
    </source>
</evidence>
<organism evidence="8 9">
    <name type="scientific">Exophiala mesophila</name>
    <name type="common">Black yeast-like fungus</name>
    <dbReference type="NCBI Taxonomy" id="212818"/>
    <lineage>
        <taxon>Eukaryota</taxon>
        <taxon>Fungi</taxon>
        <taxon>Dikarya</taxon>
        <taxon>Ascomycota</taxon>
        <taxon>Pezizomycotina</taxon>
        <taxon>Eurotiomycetes</taxon>
        <taxon>Chaetothyriomycetidae</taxon>
        <taxon>Chaetothyriales</taxon>
        <taxon>Herpotrichiellaceae</taxon>
        <taxon>Exophiala</taxon>
    </lineage>
</organism>
<dbReference type="GO" id="GO:0005634">
    <property type="term" value="C:nucleus"/>
    <property type="evidence" value="ECO:0007669"/>
    <property type="project" value="UniProtKB-SubCell"/>
</dbReference>
<sequence length="929" mass="104320">MTSILTPPGGIPDRLSQTNAIIDNKTATISTVEVESPSSSGDESSCSPDWLVVSPYTDREHQLDLQTVDTPFRLLALALVKLEAATPDYATVKYEDAFKWSKIFAELKELAKQHGYRWTKQDFYVVEFRSKLKTNIDRPLLFALDKQSHVEATASGGLLKYWFGEPDLENRNLATCLWRSKQDAINGGKGPWHKKARACIPNILISEVAVMARESAADDQSVLRNDAQLDQNSSSQSPEAFEDDLEASGKENGRSRRVKRARACIACRNMKIRCLPVEGQEACSSCAKVNRECIMPGPPRKRQKTVHKVAELEKKINALTEALLAKGQQSESPSNVSPVNRQTTRSLSDPSKAEDTPPTSNPMSTYDRRFIQPAFPSYGGDAVPEQETFCMPHTIGQLKENYVDVVERGDLSMETATAMFYHFKEKMCATSPIVVIPPRMSAQDLRVQKPTLFLTILTIASPVVQPTAQPALSVELNRRLAEKVLFHGEKSLDLCQALILNSQYYIRPRNARDLAFNQCIHSAVLMGLELGFGRRKKGETKGSLEDALESRRTWLACYHGAASVTTLLRLPSLVRYSMHLEECMAFMKDNGYPNAGDKWLCAMVGLQRIMEEASFAFNMDDPSADVNFLDPRVQYQLKGFERQLEIWKKNLDVTVDRRLIRHVAAYTNVYIHEIALHQEHNVDDFRLSDTVPAQPKNSDGLTASHIDALSTIMKSTHELLDIYLSLELDYARSIPNLYIVWNTYAMVVLIKLHWLIYAPESKLGAIYSPELNVNFYLDAMLTRMAQLAEGGQAPCAEAFGFVWQKLKMWHMHRSGQFSDEELDVGDTEARRRQATNNLSGPLMQVIATTKANIATGINSGPRPMTPAFLAGYHPNQNFERAIPSSNLNAAYDAATYGNTNWDQFNWTAEELNLFDVNMNKDSGWMGYLL</sequence>
<dbReference type="PANTHER" id="PTHR31845:SF39">
    <property type="entry name" value="TRANSCRIPTION FACTOR PBCR-RELATED"/>
    <property type="match status" value="1"/>
</dbReference>
<dbReference type="SMART" id="SM00066">
    <property type="entry name" value="GAL4"/>
    <property type="match status" value="1"/>
</dbReference>
<evidence type="ECO:0000256" key="6">
    <source>
        <dbReference type="SAM" id="MobiDB-lite"/>
    </source>
</evidence>
<dbReference type="GO" id="GO:0000981">
    <property type="term" value="F:DNA-binding transcription factor activity, RNA polymerase II-specific"/>
    <property type="evidence" value="ECO:0007669"/>
    <property type="project" value="InterPro"/>
</dbReference>
<proteinExistence type="predicted"/>
<dbReference type="EMBL" id="NAJM01000007">
    <property type="protein sequence ID" value="RVX73741.1"/>
    <property type="molecule type" value="Genomic_DNA"/>
</dbReference>
<evidence type="ECO:0000256" key="4">
    <source>
        <dbReference type="ARBA" id="ARBA00023163"/>
    </source>
</evidence>
<gene>
    <name evidence="8" type="ORF">B0A52_02631</name>
</gene>
<evidence type="ECO:0000313" key="8">
    <source>
        <dbReference type="EMBL" id="RVX73741.1"/>
    </source>
</evidence>
<dbReference type="InterPro" id="IPR051089">
    <property type="entry name" value="prtT"/>
</dbReference>
<keyword evidence="5" id="KW-0539">Nucleus</keyword>
<dbReference type="PROSITE" id="PS00463">
    <property type="entry name" value="ZN2_CY6_FUNGAL_1"/>
    <property type="match status" value="1"/>
</dbReference>
<reference evidence="8 9" key="1">
    <citation type="submission" date="2017-03" db="EMBL/GenBank/DDBJ databases">
        <title>Genomes of endolithic fungi from Antarctica.</title>
        <authorList>
            <person name="Coleine C."/>
            <person name="Masonjones S."/>
            <person name="Stajich J.E."/>
        </authorList>
    </citation>
    <scope>NUCLEOTIDE SEQUENCE [LARGE SCALE GENOMIC DNA]</scope>
    <source>
        <strain evidence="8 9">CCFEE 6314</strain>
    </source>
</reference>
<dbReference type="Proteomes" id="UP000288859">
    <property type="component" value="Unassembled WGS sequence"/>
</dbReference>
<dbReference type="CDD" id="cd00067">
    <property type="entry name" value="GAL4"/>
    <property type="match status" value="1"/>
</dbReference>
<dbReference type="VEuPathDB" id="FungiDB:PV10_06282"/>
<feature type="domain" description="Zn(2)-C6 fungal-type" evidence="7">
    <location>
        <begin position="263"/>
        <end position="295"/>
    </location>
</feature>
<keyword evidence="4" id="KW-0804">Transcription</keyword>
<feature type="region of interest" description="Disordered" evidence="6">
    <location>
        <begin position="325"/>
        <end position="367"/>
    </location>
</feature>
<dbReference type="PROSITE" id="PS50048">
    <property type="entry name" value="ZN2_CY6_FUNGAL_2"/>
    <property type="match status" value="1"/>
</dbReference>
<keyword evidence="3" id="KW-0238">DNA-binding</keyword>
<keyword evidence="2" id="KW-0805">Transcription regulation</keyword>
<evidence type="ECO:0000256" key="2">
    <source>
        <dbReference type="ARBA" id="ARBA00023015"/>
    </source>
</evidence>
<dbReference type="InterPro" id="IPR036864">
    <property type="entry name" value="Zn2-C6_fun-type_DNA-bd_sf"/>
</dbReference>
<dbReference type="Pfam" id="PF00172">
    <property type="entry name" value="Zn_clus"/>
    <property type="match status" value="1"/>
</dbReference>
<dbReference type="CDD" id="cd12148">
    <property type="entry name" value="fungal_TF_MHR"/>
    <property type="match status" value="1"/>
</dbReference>
<dbReference type="InterPro" id="IPR001138">
    <property type="entry name" value="Zn2Cys6_DnaBD"/>
</dbReference>